<feature type="domain" description="Reverse transcriptase" evidence="1">
    <location>
        <begin position="1"/>
        <end position="302"/>
    </location>
</feature>
<name>A0ABT1EBV7_9FIRM</name>
<dbReference type="PANTHER" id="PTHR34047">
    <property type="entry name" value="NUCLEAR INTRON MATURASE 1, MITOCHONDRIAL-RELATED"/>
    <property type="match status" value="1"/>
</dbReference>
<dbReference type="CDD" id="cd01646">
    <property type="entry name" value="RT_Bac_retron_I"/>
    <property type="match status" value="1"/>
</dbReference>
<dbReference type="InterPro" id="IPR043502">
    <property type="entry name" value="DNA/RNA_pol_sf"/>
</dbReference>
<dbReference type="SUPFAM" id="SSF56672">
    <property type="entry name" value="DNA/RNA polymerases"/>
    <property type="match status" value="1"/>
</dbReference>
<reference evidence="2 3" key="1">
    <citation type="journal article" date="2022" name="Genome Biol. Evol.">
        <title>Host diet, physiology and behaviors set the stage for Lachnospiraceae cladogenesis.</title>
        <authorList>
            <person name="Vera-Ponce De Leon A."/>
            <person name="Schneider M."/>
            <person name="Jahnes B.C."/>
            <person name="Sadowski V."/>
            <person name="Camuy-Velez L.A."/>
            <person name="Duan J."/>
            <person name="Sabree Z.L."/>
        </authorList>
    </citation>
    <scope>NUCLEOTIDE SEQUENCE [LARGE SCALE GENOMIC DNA]</scope>
    <source>
        <strain evidence="2 3">PAL113</strain>
    </source>
</reference>
<evidence type="ECO:0000259" key="1">
    <source>
        <dbReference type="PROSITE" id="PS50878"/>
    </source>
</evidence>
<dbReference type="PANTHER" id="PTHR34047:SF8">
    <property type="entry name" value="PROTEIN YKFC"/>
    <property type="match status" value="1"/>
</dbReference>
<dbReference type="EMBL" id="JAMZFW010000010">
    <property type="protein sequence ID" value="MCP1102422.1"/>
    <property type="molecule type" value="Genomic_DNA"/>
</dbReference>
<dbReference type="Proteomes" id="UP001523566">
    <property type="component" value="Unassembled WGS sequence"/>
</dbReference>
<dbReference type="RefSeq" id="WP_262066207.1">
    <property type="nucleotide sequence ID" value="NZ_JAMXOD010000010.1"/>
</dbReference>
<protein>
    <submittedName>
        <fullName evidence="2">RNA-directed DNA polymerase</fullName>
    </submittedName>
</protein>
<dbReference type="Pfam" id="PF00078">
    <property type="entry name" value="RVT_1"/>
    <property type="match status" value="1"/>
</dbReference>
<comment type="caution">
    <text evidence="2">The sequence shown here is derived from an EMBL/GenBank/DDBJ whole genome shotgun (WGS) entry which is preliminary data.</text>
</comment>
<keyword evidence="3" id="KW-1185">Reference proteome</keyword>
<accession>A0ABT1EBV7</accession>
<proteinExistence type="predicted"/>
<evidence type="ECO:0000313" key="3">
    <source>
        <dbReference type="Proteomes" id="UP001523566"/>
    </source>
</evidence>
<keyword evidence="2" id="KW-0695">RNA-directed DNA polymerase</keyword>
<organism evidence="2 3">
    <name type="scientific">Aequitasia blattaphilus</name>
    <dbReference type="NCBI Taxonomy" id="2949332"/>
    <lineage>
        <taxon>Bacteria</taxon>
        <taxon>Bacillati</taxon>
        <taxon>Bacillota</taxon>
        <taxon>Clostridia</taxon>
        <taxon>Lachnospirales</taxon>
        <taxon>Lachnospiraceae</taxon>
        <taxon>Aequitasia</taxon>
    </lineage>
</organism>
<keyword evidence="2" id="KW-0808">Transferase</keyword>
<keyword evidence="2" id="KW-0548">Nucleotidyltransferase</keyword>
<sequence>MIFLLVKPCAWCEFQKPGFSFTQNAGWSVEDVTDYEKLYSFQNLYKAHLQSRKGKRNKSEVIAFECDLSNKLWQMAKDLKERKYQLSGYYNFTIYEPKKREIYAGFYRDRILQHCLCDEILMPLLGKRVIYDNAACQKGKGTHFAINRLSRFLREYYKIYGNTGYVLKCDVHHYFESISHEILKTMLSKVVKDKDVKKLLYQLIDSYETSSARGIPLGNQTSQWFGIYYMNSLDRLIKEELSIQWYTRYMDDFVMIYPDKEYLHMVLEKITRFTEDALGLKLNRKTQVFPLKNGIEYLGFRFYVSDTGKVIRRMKRASKQRLKKRILKIEKDYACGKIDATKVRQSLAGFNGHLKHGHTYHLQSETLCKIGFQIKQNKKEEKQ</sequence>
<gene>
    <name evidence="2" type="ORF">NK125_08360</name>
</gene>
<dbReference type="PROSITE" id="PS50878">
    <property type="entry name" value="RT_POL"/>
    <property type="match status" value="1"/>
</dbReference>
<dbReference type="InterPro" id="IPR051083">
    <property type="entry name" value="GrpII_Intron_Splice-Mob/Def"/>
</dbReference>
<dbReference type="GO" id="GO:0003964">
    <property type="term" value="F:RNA-directed DNA polymerase activity"/>
    <property type="evidence" value="ECO:0007669"/>
    <property type="project" value="UniProtKB-KW"/>
</dbReference>
<dbReference type="InterPro" id="IPR000477">
    <property type="entry name" value="RT_dom"/>
</dbReference>
<evidence type="ECO:0000313" key="2">
    <source>
        <dbReference type="EMBL" id="MCP1102422.1"/>
    </source>
</evidence>